<dbReference type="InterPro" id="IPR004780">
    <property type="entry name" value="SRP"/>
</dbReference>
<dbReference type="AlphaFoldDB" id="A0A4Q1SF13"/>
<accession>A0A4Q1SF13</accession>
<dbReference type="GO" id="GO:0003924">
    <property type="term" value="F:GTPase activity"/>
    <property type="evidence" value="ECO:0007669"/>
    <property type="project" value="UniProtKB-UniRule"/>
</dbReference>
<comment type="similarity">
    <text evidence="1 9">Belongs to the GTP-binding SRP family. SRP54 subfamily.</text>
</comment>
<dbReference type="Gene3D" id="1.20.120.140">
    <property type="entry name" value="Signal recognition particle SRP54, nucleotide-binding domain"/>
    <property type="match status" value="1"/>
</dbReference>
<dbReference type="EC" id="3.6.5.4" evidence="9"/>
<keyword evidence="7 9" id="KW-0687">Ribonucleoprotein</keyword>
<keyword evidence="4 9" id="KW-0694">RNA-binding</keyword>
<evidence type="ECO:0000256" key="8">
    <source>
        <dbReference type="ARBA" id="ARBA00048027"/>
    </source>
</evidence>
<dbReference type="InterPro" id="IPR000897">
    <property type="entry name" value="SRP54_GTPase_dom"/>
</dbReference>
<evidence type="ECO:0000256" key="7">
    <source>
        <dbReference type="ARBA" id="ARBA00023274"/>
    </source>
</evidence>
<evidence type="ECO:0000313" key="12">
    <source>
        <dbReference type="Proteomes" id="UP000290253"/>
    </source>
</evidence>
<evidence type="ECO:0000256" key="3">
    <source>
        <dbReference type="ARBA" id="ARBA00022801"/>
    </source>
</evidence>
<dbReference type="SMART" id="SM00382">
    <property type="entry name" value="AAA"/>
    <property type="match status" value="1"/>
</dbReference>
<evidence type="ECO:0000256" key="6">
    <source>
        <dbReference type="ARBA" id="ARBA00023135"/>
    </source>
</evidence>
<evidence type="ECO:0000256" key="1">
    <source>
        <dbReference type="ARBA" id="ARBA00005450"/>
    </source>
</evidence>
<dbReference type="GO" id="GO:0008312">
    <property type="term" value="F:7S RNA binding"/>
    <property type="evidence" value="ECO:0007669"/>
    <property type="project" value="InterPro"/>
</dbReference>
<dbReference type="NCBIfam" id="TIGR00959">
    <property type="entry name" value="ffh"/>
    <property type="match status" value="1"/>
</dbReference>
<dbReference type="HAMAP" id="MF_00306">
    <property type="entry name" value="SRP54"/>
    <property type="match status" value="1"/>
</dbReference>
<dbReference type="Pfam" id="PF02881">
    <property type="entry name" value="SRP54_N"/>
    <property type="match status" value="1"/>
</dbReference>
<dbReference type="GO" id="GO:0005525">
    <property type="term" value="F:GTP binding"/>
    <property type="evidence" value="ECO:0007669"/>
    <property type="project" value="UniProtKB-UniRule"/>
</dbReference>
<dbReference type="GO" id="GO:0006614">
    <property type="term" value="P:SRP-dependent cotranslational protein targeting to membrane"/>
    <property type="evidence" value="ECO:0007669"/>
    <property type="project" value="InterPro"/>
</dbReference>
<proteinExistence type="inferred from homology"/>
<dbReference type="Pfam" id="PF00448">
    <property type="entry name" value="SRP54"/>
    <property type="match status" value="1"/>
</dbReference>
<dbReference type="InterPro" id="IPR027417">
    <property type="entry name" value="P-loop_NTPase"/>
</dbReference>
<evidence type="ECO:0000259" key="10">
    <source>
        <dbReference type="PROSITE" id="PS00300"/>
    </source>
</evidence>
<keyword evidence="3 9" id="KW-0378">Hydrolase</keyword>
<name>A0A4Q1SF13_9BACT</name>
<dbReference type="GO" id="GO:0048500">
    <property type="term" value="C:signal recognition particle"/>
    <property type="evidence" value="ECO:0007669"/>
    <property type="project" value="UniProtKB-UniRule"/>
</dbReference>
<dbReference type="Proteomes" id="UP000290253">
    <property type="component" value="Unassembled WGS sequence"/>
</dbReference>
<evidence type="ECO:0000256" key="2">
    <source>
        <dbReference type="ARBA" id="ARBA00022741"/>
    </source>
</evidence>
<evidence type="ECO:0000256" key="9">
    <source>
        <dbReference type="HAMAP-Rule" id="MF_00306"/>
    </source>
</evidence>
<dbReference type="InterPro" id="IPR036891">
    <property type="entry name" value="Signal_recog_part_SRP54_M_sf"/>
</dbReference>
<dbReference type="SMART" id="SM00963">
    <property type="entry name" value="SRP54_N"/>
    <property type="match status" value="1"/>
</dbReference>
<comment type="subunit">
    <text evidence="9">Part of the signal recognition particle protein translocation system, which is composed of SRP and FtsY.</text>
</comment>
<dbReference type="Gene3D" id="3.40.50.300">
    <property type="entry name" value="P-loop containing nucleotide triphosphate hydrolases"/>
    <property type="match status" value="1"/>
</dbReference>
<organism evidence="11 12">
    <name type="scientific">Silvibacterium dinghuense</name>
    <dbReference type="NCBI Taxonomy" id="1560006"/>
    <lineage>
        <taxon>Bacteria</taxon>
        <taxon>Pseudomonadati</taxon>
        <taxon>Acidobacteriota</taxon>
        <taxon>Terriglobia</taxon>
        <taxon>Terriglobales</taxon>
        <taxon>Acidobacteriaceae</taxon>
        <taxon>Silvibacterium</taxon>
    </lineage>
</organism>
<dbReference type="CDD" id="cd18539">
    <property type="entry name" value="SRP_G"/>
    <property type="match status" value="1"/>
</dbReference>
<keyword evidence="5 9" id="KW-0342">GTP-binding</keyword>
<keyword evidence="12" id="KW-1185">Reference proteome</keyword>
<keyword evidence="2 9" id="KW-0547">Nucleotide-binding</keyword>
<feature type="binding site" evidence="9">
    <location>
        <begin position="107"/>
        <end position="114"/>
    </location>
    <ligand>
        <name>GTP</name>
        <dbReference type="ChEBI" id="CHEBI:37565"/>
    </ligand>
</feature>
<dbReference type="PROSITE" id="PS00300">
    <property type="entry name" value="SRP54"/>
    <property type="match status" value="1"/>
</dbReference>
<dbReference type="RefSeq" id="WP_129208881.1">
    <property type="nucleotide sequence ID" value="NZ_BMGU01000004.1"/>
</dbReference>
<dbReference type="PANTHER" id="PTHR11564:SF5">
    <property type="entry name" value="SIGNAL RECOGNITION PARTICLE SUBUNIT SRP54"/>
    <property type="match status" value="1"/>
</dbReference>
<dbReference type="InterPro" id="IPR004125">
    <property type="entry name" value="Signal_recog_particle_SRP54_M"/>
</dbReference>
<dbReference type="SMART" id="SM00962">
    <property type="entry name" value="SRP54"/>
    <property type="match status" value="1"/>
</dbReference>
<protein>
    <recommendedName>
        <fullName evidence="9">Signal recognition particle protein</fullName>
        <ecNumber evidence="9">3.6.5.4</ecNumber>
    </recommendedName>
    <alternativeName>
        <fullName evidence="9">Fifty-four homolog</fullName>
    </alternativeName>
</protein>
<dbReference type="Gene3D" id="1.10.260.30">
    <property type="entry name" value="Signal recognition particle, SRP54 subunit, M-domain"/>
    <property type="match status" value="1"/>
</dbReference>
<comment type="subcellular location">
    <subcellularLocation>
        <location evidence="9">Cytoplasm</location>
    </subcellularLocation>
    <text evidence="9">The SRP-RNC complex is targeted to the cytoplasmic membrane.</text>
</comment>
<comment type="function">
    <text evidence="9">Involved in targeting and insertion of nascent membrane proteins into the cytoplasmic membrane. Binds to the hydrophobic signal sequence of the ribosome-nascent chain (RNC) as it emerges from the ribosomes. The SRP-RNC complex is then targeted to the cytoplasmic membrane where it interacts with the SRP receptor FtsY.</text>
</comment>
<dbReference type="OrthoDB" id="9804720at2"/>
<sequence length="460" mass="50679">MFENLSEKLQRAFKNLRGQGTITEENIQEALREIRVALLEADVNLNVVKELIEHIRAKAVGQEVMTALSPTEQVIKIVRDELVALLGKDTARFQFSSRPPTVILMAGLQGSGKTTTSGKLAAWLQKGGHRPMLVSVDVYRPAAREQLKVVANSIKAKIYEGDTKGEEAGTPLVERLAKEARREAVISGCDTLIVDTAGRLHIDTDLMDEMSMLKSLLAPQEILFVADAMTGQDAVRSAEEFHKRLALTGVVLTKMDGDARGGAALSIRHVTGQPVKFIGLGEKPDAFEPFHPDRIVSRILGMGDIMTLIEKAEATLDKKKSEEFAKKALSGDGFSLEDFRDQLRQIRKLGSLQSIMKMLPSVGPFAGMQQMADQVDEKQFTRVEAIINSMTQHERNNHEIISGSRRKRIAAGSGTSVQEVNQLLRQYAQMRKMFKNVGKGGMLQRRAMGMLGGMRGGMGR</sequence>
<feature type="domain" description="SRP54-type proteins GTP-binding" evidence="10">
    <location>
        <begin position="274"/>
        <end position="287"/>
    </location>
</feature>
<evidence type="ECO:0000256" key="4">
    <source>
        <dbReference type="ARBA" id="ARBA00022884"/>
    </source>
</evidence>
<feature type="binding site" evidence="9">
    <location>
        <begin position="253"/>
        <end position="256"/>
    </location>
    <ligand>
        <name>GTP</name>
        <dbReference type="ChEBI" id="CHEBI:37565"/>
    </ligand>
</feature>
<evidence type="ECO:0000313" key="11">
    <source>
        <dbReference type="EMBL" id="RXS95685.1"/>
    </source>
</evidence>
<dbReference type="InterPro" id="IPR022941">
    <property type="entry name" value="SRP54"/>
</dbReference>
<dbReference type="EMBL" id="SDMK01000002">
    <property type="protein sequence ID" value="RXS95685.1"/>
    <property type="molecule type" value="Genomic_DNA"/>
</dbReference>
<evidence type="ECO:0000256" key="5">
    <source>
        <dbReference type="ARBA" id="ARBA00023134"/>
    </source>
</evidence>
<dbReference type="PANTHER" id="PTHR11564">
    <property type="entry name" value="SIGNAL RECOGNITION PARTICLE 54K PROTEIN SRP54"/>
    <property type="match status" value="1"/>
</dbReference>
<gene>
    <name evidence="9" type="primary">ffh</name>
    <name evidence="11" type="ORF">ESZ00_14130</name>
</gene>
<comment type="catalytic activity">
    <reaction evidence="8 9">
        <text>GTP + H2O = GDP + phosphate + H(+)</text>
        <dbReference type="Rhea" id="RHEA:19669"/>
        <dbReference type="ChEBI" id="CHEBI:15377"/>
        <dbReference type="ChEBI" id="CHEBI:15378"/>
        <dbReference type="ChEBI" id="CHEBI:37565"/>
        <dbReference type="ChEBI" id="CHEBI:43474"/>
        <dbReference type="ChEBI" id="CHEBI:58189"/>
        <dbReference type="EC" id="3.6.5.4"/>
    </reaction>
</comment>
<comment type="caution">
    <text evidence="11">The sequence shown here is derived from an EMBL/GenBank/DDBJ whole genome shotgun (WGS) entry which is preliminary data.</text>
</comment>
<keyword evidence="9" id="KW-0963">Cytoplasm</keyword>
<feature type="binding site" evidence="9">
    <location>
        <begin position="195"/>
        <end position="199"/>
    </location>
    <ligand>
        <name>GTP</name>
        <dbReference type="ChEBI" id="CHEBI:37565"/>
    </ligand>
</feature>
<reference evidence="11 12" key="1">
    <citation type="journal article" date="2016" name="Int. J. Syst. Evol. Microbiol.">
        <title>Acidipila dinghuensis sp. nov., an acidobacterium isolated from forest soil.</title>
        <authorList>
            <person name="Jiang Y.W."/>
            <person name="Wang J."/>
            <person name="Chen M.H."/>
            <person name="Lv Y.Y."/>
            <person name="Qiu L.H."/>
        </authorList>
    </citation>
    <scope>NUCLEOTIDE SEQUENCE [LARGE SCALE GENOMIC DNA]</scope>
    <source>
        <strain evidence="11 12">DHOF10</strain>
    </source>
</reference>
<dbReference type="SUPFAM" id="SSF52540">
    <property type="entry name" value="P-loop containing nucleoside triphosphate hydrolases"/>
    <property type="match status" value="1"/>
</dbReference>
<dbReference type="InterPro" id="IPR042101">
    <property type="entry name" value="SRP54_N_sf"/>
</dbReference>
<comment type="domain">
    <text evidence="9">Composed of three domains: the N-terminal N domain, which is responsible for interactions with the ribosome, the central G domain, which binds GTP, and the C-terminal M domain, which binds the RNA and the signal sequence of the RNC.</text>
</comment>
<keyword evidence="6 9" id="KW-0733">Signal recognition particle</keyword>
<dbReference type="Pfam" id="PF02978">
    <property type="entry name" value="SRP_SPB"/>
    <property type="match status" value="1"/>
</dbReference>
<dbReference type="SUPFAM" id="SSF47446">
    <property type="entry name" value="Signal peptide-binding domain"/>
    <property type="match status" value="1"/>
</dbReference>
<dbReference type="InterPro" id="IPR003593">
    <property type="entry name" value="AAA+_ATPase"/>
</dbReference>
<dbReference type="InterPro" id="IPR013822">
    <property type="entry name" value="Signal_recog_particl_SRP54_hlx"/>
</dbReference>